<name>A0A2T0N3T2_9ACTN</name>
<dbReference type="EMBL" id="PVNG01000005">
    <property type="protein sequence ID" value="PRX66822.1"/>
    <property type="molecule type" value="Genomic_DNA"/>
</dbReference>
<gene>
    <name evidence="2" type="ORF">B0I32_105262</name>
</gene>
<evidence type="ECO:0000256" key="1">
    <source>
        <dbReference type="SAM" id="MobiDB-lite"/>
    </source>
</evidence>
<evidence type="ECO:0000313" key="2">
    <source>
        <dbReference type="EMBL" id="PRX66822.1"/>
    </source>
</evidence>
<dbReference type="RefSeq" id="WP_106238839.1">
    <property type="nucleotide sequence ID" value="NZ_PVNG01000005.1"/>
</dbReference>
<dbReference type="Proteomes" id="UP000238312">
    <property type="component" value="Unassembled WGS sequence"/>
</dbReference>
<keyword evidence="3" id="KW-1185">Reference proteome</keyword>
<organism evidence="2 3">
    <name type="scientific">Nonomuraea fuscirosea</name>
    <dbReference type="NCBI Taxonomy" id="1291556"/>
    <lineage>
        <taxon>Bacteria</taxon>
        <taxon>Bacillati</taxon>
        <taxon>Actinomycetota</taxon>
        <taxon>Actinomycetes</taxon>
        <taxon>Streptosporangiales</taxon>
        <taxon>Streptosporangiaceae</taxon>
        <taxon>Nonomuraea</taxon>
    </lineage>
</organism>
<dbReference type="OrthoDB" id="796761at2"/>
<sequence length="442" mass="47377">MLPSDHRLPGHALSRLASGGGGADAVRHLAAPQRSKRLLNVVGTMRLAAEAGHPHARAAEHAYDVLAEIEKKSPAAVRGTLAHPAVGAWAARTVRSLEEGGPPPDGQCDPARLGAVAAAAALKSGMPCEVQVPVSGGTIMLPSLGRIDLGGGQDDGLADLVVRADGRVEAGDLCLRPGAGEQRGWRPLRRLQTADAGLRVLVDDLDAFRWSDPAEVGGRLGEPELRTWRGSLDAAWTMLRAHHWTIAEETQALVTVLTPIRGPAQGMNSASSGDLFGTIGMSAPPDGRWLASTFAHEVQHGKLNAIQDVVTLLEPDESDEPNRYYAPWRPDPRPLSGLIQGAYAYLGVAGFWRRQRAHEADLRPHIEFAHWREAAHQVTGTLLDSGLLTTEGEHFVGAMRRTLTPWLSEPVPPAAREIARQEAEAHLRTWQAVNGSAPAHRL</sequence>
<dbReference type="AlphaFoldDB" id="A0A2T0N3T2"/>
<reference evidence="2 3" key="1">
    <citation type="submission" date="2018-03" db="EMBL/GenBank/DDBJ databases">
        <title>Genomic Encyclopedia of Type Strains, Phase III (KMG-III): the genomes of soil and plant-associated and newly described type strains.</title>
        <authorList>
            <person name="Whitman W."/>
        </authorList>
    </citation>
    <scope>NUCLEOTIDE SEQUENCE [LARGE SCALE GENOMIC DNA]</scope>
    <source>
        <strain evidence="2 3">CGMCC 4.7104</strain>
    </source>
</reference>
<comment type="caution">
    <text evidence="2">The sequence shown here is derived from an EMBL/GenBank/DDBJ whole genome shotgun (WGS) entry which is preliminary data.</text>
</comment>
<accession>A0A2T0N3T2</accession>
<evidence type="ECO:0000313" key="3">
    <source>
        <dbReference type="Proteomes" id="UP000238312"/>
    </source>
</evidence>
<feature type="region of interest" description="Disordered" evidence="1">
    <location>
        <begin position="1"/>
        <end position="23"/>
    </location>
</feature>
<dbReference type="InterPro" id="IPR026337">
    <property type="entry name" value="AKG_HExxH"/>
</dbReference>
<proteinExistence type="predicted"/>
<protein>
    <submittedName>
        <fullName evidence="2">HEXXH motif-containing protein</fullName>
    </submittedName>
</protein>
<dbReference type="NCBIfam" id="TIGR04267">
    <property type="entry name" value="mod_HExxH"/>
    <property type="match status" value="1"/>
</dbReference>